<accession>A0A916WRD3</accession>
<dbReference type="AlphaFoldDB" id="A0A916WRD3"/>
<dbReference type="SUPFAM" id="SSF53474">
    <property type="entry name" value="alpha/beta-Hydrolases"/>
    <property type="match status" value="1"/>
</dbReference>
<keyword evidence="4" id="KW-1185">Reference proteome</keyword>
<dbReference type="Proteomes" id="UP000623067">
    <property type="component" value="Unassembled WGS sequence"/>
</dbReference>
<protein>
    <submittedName>
        <fullName evidence="3">Endo-1,4-beta-xylanase</fullName>
    </submittedName>
</protein>
<evidence type="ECO:0000256" key="2">
    <source>
        <dbReference type="SAM" id="SignalP"/>
    </source>
</evidence>
<organism evidence="3 4">
    <name type="scientific">Sphingomonas metalli</name>
    <dbReference type="NCBI Taxonomy" id="1779358"/>
    <lineage>
        <taxon>Bacteria</taxon>
        <taxon>Pseudomonadati</taxon>
        <taxon>Pseudomonadota</taxon>
        <taxon>Alphaproteobacteria</taxon>
        <taxon>Sphingomonadales</taxon>
        <taxon>Sphingomonadaceae</taxon>
        <taxon>Sphingomonas</taxon>
    </lineage>
</organism>
<feature type="chain" id="PRO_5036895711" evidence="2">
    <location>
        <begin position="24"/>
        <end position="308"/>
    </location>
</feature>
<feature type="region of interest" description="Disordered" evidence="1">
    <location>
        <begin position="36"/>
        <end position="55"/>
    </location>
</feature>
<gene>
    <name evidence="3" type="ORF">GCM10011380_11270</name>
</gene>
<dbReference type="RefSeq" id="WP_188657676.1">
    <property type="nucleotide sequence ID" value="NZ_BMIH01000001.1"/>
</dbReference>
<feature type="signal peptide" evidence="2">
    <location>
        <begin position="1"/>
        <end position="23"/>
    </location>
</feature>
<dbReference type="Gene3D" id="3.40.50.1820">
    <property type="entry name" value="alpha/beta hydrolase"/>
    <property type="match status" value="1"/>
</dbReference>
<sequence>MDRRRIAAAGAALLLALAPPAQAQAPVETVRLYPGTAPGSDDWRRPESATPTADGTVYANVRDPELLVYLPPARIANGRAVVILPGGGLRVLGIDRDMRATIARLNAAGIAAFILKYRVLQTERPPAPPPASAAAPARWPDYPPLAIRNANANPASGDARLGEVLRFAVDDTRRAFALIRQNRARWRVDPAQIGMMGTSAGGGVAIGTLLARDPAARPSFIASIFGPALQDVTVAPDAPPLFIVTETGHGPVTDGLDALFGMWRAAKRPVEFHVFDIAPGQLGTHLWLDRFMDWMVEQRLRPADPRRR</sequence>
<reference evidence="3" key="1">
    <citation type="journal article" date="2014" name="Int. J. Syst. Evol. Microbiol.">
        <title>Complete genome sequence of Corynebacterium casei LMG S-19264T (=DSM 44701T), isolated from a smear-ripened cheese.</title>
        <authorList>
            <consortium name="US DOE Joint Genome Institute (JGI-PGF)"/>
            <person name="Walter F."/>
            <person name="Albersmeier A."/>
            <person name="Kalinowski J."/>
            <person name="Ruckert C."/>
        </authorList>
    </citation>
    <scope>NUCLEOTIDE SEQUENCE</scope>
    <source>
        <strain evidence="3">CGMCC 1.15330</strain>
    </source>
</reference>
<comment type="caution">
    <text evidence="3">The sequence shown here is derived from an EMBL/GenBank/DDBJ whole genome shotgun (WGS) entry which is preliminary data.</text>
</comment>
<dbReference type="EMBL" id="BMIH01000001">
    <property type="protein sequence ID" value="GGB23301.1"/>
    <property type="molecule type" value="Genomic_DNA"/>
</dbReference>
<reference evidence="3" key="2">
    <citation type="submission" date="2020-09" db="EMBL/GenBank/DDBJ databases">
        <authorList>
            <person name="Sun Q."/>
            <person name="Zhou Y."/>
        </authorList>
    </citation>
    <scope>NUCLEOTIDE SEQUENCE</scope>
    <source>
        <strain evidence="3">CGMCC 1.15330</strain>
    </source>
</reference>
<evidence type="ECO:0000313" key="4">
    <source>
        <dbReference type="Proteomes" id="UP000623067"/>
    </source>
</evidence>
<proteinExistence type="predicted"/>
<name>A0A916WRD3_9SPHN</name>
<evidence type="ECO:0000256" key="1">
    <source>
        <dbReference type="SAM" id="MobiDB-lite"/>
    </source>
</evidence>
<keyword evidence="2" id="KW-0732">Signal</keyword>
<dbReference type="InterPro" id="IPR029058">
    <property type="entry name" value="AB_hydrolase_fold"/>
</dbReference>
<evidence type="ECO:0000313" key="3">
    <source>
        <dbReference type="EMBL" id="GGB23301.1"/>
    </source>
</evidence>